<dbReference type="CDD" id="cd00408">
    <property type="entry name" value="DHDPS-like"/>
    <property type="match status" value="1"/>
</dbReference>
<proteinExistence type="inferred from homology"/>
<dbReference type="EMBL" id="CP155573">
    <property type="protein sequence ID" value="XFO69424.1"/>
    <property type="molecule type" value="Genomic_DNA"/>
</dbReference>
<comment type="subunit">
    <text evidence="12">Homotetramer; dimer of dimers.</text>
</comment>
<dbReference type="InterPro" id="IPR013785">
    <property type="entry name" value="Aldolase_TIM"/>
</dbReference>
<feature type="site" description="Part of a proton relay during catalysis" evidence="12">
    <location>
        <position position="54"/>
    </location>
</feature>
<reference evidence="14" key="1">
    <citation type="submission" date="2024-05" db="EMBL/GenBank/DDBJ databases">
        <title>Isolation and characterization of Sporomusa carbonis sp. nov., a carboxydotrophic hydrogenogen in the genus of Sporomusa isolated from a charcoal burning pile.</title>
        <authorList>
            <person name="Boeer T."/>
            <person name="Rosenbaum F."/>
            <person name="Eysell L."/>
            <person name="Mueller V."/>
            <person name="Daniel R."/>
            <person name="Poehlein A."/>
        </authorList>
    </citation>
    <scope>NUCLEOTIDE SEQUENCE [LARGE SCALE GENOMIC DNA]</scope>
    <source>
        <strain evidence="14">DSM 10669</strain>
    </source>
</reference>
<name>A0ABZ3IUQ9_9FIRM</name>
<dbReference type="PANTHER" id="PTHR12128:SF66">
    <property type="entry name" value="4-HYDROXY-2-OXOGLUTARATE ALDOLASE, MITOCHONDRIAL"/>
    <property type="match status" value="1"/>
</dbReference>
<evidence type="ECO:0000256" key="12">
    <source>
        <dbReference type="HAMAP-Rule" id="MF_00418"/>
    </source>
</evidence>
<feature type="active site" description="Schiff-base intermediate with substrate" evidence="12">
    <location>
        <position position="171"/>
    </location>
</feature>
<dbReference type="SMART" id="SM01130">
    <property type="entry name" value="DHDPS"/>
    <property type="match status" value="1"/>
</dbReference>
<feature type="binding site" evidence="12">
    <location>
        <position position="55"/>
    </location>
    <ligand>
        <name>pyruvate</name>
        <dbReference type="ChEBI" id="CHEBI:15361"/>
    </ligand>
</feature>
<dbReference type="PRINTS" id="PR00146">
    <property type="entry name" value="DHPICSNTHASE"/>
</dbReference>
<keyword evidence="7 12" id="KW-0220">Diaminopimelate biosynthesis</keyword>
<dbReference type="InterPro" id="IPR020624">
    <property type="entry name" value="Schiff_base-form_aldolases_CS"/>
</dbReference>
<dbReference type="GO" id="GO:0008840">
    <property type="term" value="F:4-hydroxy-tetrahydrodipicolinate synthase activity"/>
    <property type="evidence" value="ECO:0007669"/>
    <property type="project" value="UniProtKB-EC"/>
</dbReference>
<comment type="caution">
    <text evidence="12">Was originally thought to be a dihydrodipicolinate synthase (DHDPS), catalyzing the condensation of (S)-aspartate-beta-semialdehyde [(S)-ASA] and pyruvate to dihydrodipicolinate (DHDP). However, it was shown in E.coli that the product of the enzymatic reaction is not dihydrodipicolinate but in fact (4S)-4-hydroxy-2,3,4,5-tetrahydro-(2S)-dipicolinic acid (HTPA), and that the consecutive dehydration reaction leading to DHDP is not spontaneous but catalyzed by DapB.</text>
</comment>
<evidence type="ECO:0000256" key="8">
    <source>
        <dbReference type="ARBA" id="ARBA00023154"/>
    </source>
</evidence>
<dbReference type="EC" id="4.3.3.7" evidence="4 12"/>
<evidence type="ECO:0000256" key="5">
    <source>
        <dbReference type="ARBA" id="ARBA00022490"/>
    </source>
</evidence>
<dbReference type="PROSITE" id="PS00665">
    <property type="entry name" value="DHDPS_1"/>
    <property type="match status" value="1"/>
</dbReference>
<dbReference type="InterPro" id="IPR005263">
    <property type="entry name" value="DapA"/>
</dbReference>
<evidence type="ECO:0000256" key="4">
    <source>
        <dbReference type="ARBA" id="ARBA00012086"/>
    </source>
</evidence>
<comment type="catalytic activity">
    <reaction evidence="11 12">
        <text>L-aspartate 4-semialdehyde + pyruvate = (2S,4S)-4-hydroxy-2,3,4,5-tetrahydrodipicolinate + H2O + H(+)</text>
        <dbReference type="Rhea" id="RHEA:34171"/>
        <dbReference type="ChEBI" id="CHEBI:15361"/>
        <dbReference type="ChEBI" id="CHEBI:15377"/>
        <dbReference type="ChEBI" id="CHEBI:15378"/>
        <dbReference type="ChEBI" id="CHEBI:67139"/>
        <dbReference type="ChEBI" id="CHEBI:537519"/>
        <dbReference type="EC" id="4.3.3.7"/>
    </reaction>
</comment>
<keyword evidence="15" id="KW-1185">Reference proteome</keyword>
<evidence type="ECO:0000313" key="14">
    <source>
        <dbReference type="EMBL" id="XFO69424.1"/>
    </source>
</evidence>
<comment type="pathway">
    <text evidence="2 12">Amino-acid biosynthesis; L-lysine biosynthesis via DAP pathway; (S)-tetrahydrodipicolinate from L-aspartate: step 3/4.</text>
</comment>
<keyword evidence="9 12" id="KW-0456">Lyase</keyword>
<sequence length="304" mass="32691">MKATDNKVGFIPRGIIPAVITPLTAEEKFNEKAMRKLINYLISGGVHGLFITGTTGEFYGLSPEEKKEIFQVTMDETKGRVPVYAGTNGITTRESVMLTQMAEECKVDAVSVLTPLFITPNQDQLVKHYKDVAASTSLPVILYNNPPKTGVNIAPATVAKLAEVPNIVSIKDSSGDLTLTAEYIRLTQDRKDFSVLMGRDTLIYGALLYGATGSIASCANVAPRLCADIYEKYMAGDLAGSLKAQFALAPLRIAFCIGTFPAVIKESLTLLGIEAGPCMDPSGPLTHSEREQLSKVLIGMGLLK</sequence>
<dbReference type="PROSITE" id="PS00666">
    <property type="entry name" value="DHDPS_2"/>
    <property type="match status" value="1"/>
</dbReference>
<evidence type="ECO:0000256" key="2">
    <source>
        <dbReference type="ARBA" id="ARBA00005120"/>
    </source>
</evidence>
<dbReference type="Gene3D" id="3.20.20.70">
    <property type="entry name" value="Aldolase class I"/>
    <property type="match status" value="1"/>
</dbReference>
<comment type="function">
    <text evidence="1 12">Catalyzes the condensation of (S)-aspartate-beta-semialdehyde [(S)-ASA] and pyruvate to 4-hydroxy-tetrahydrodipicolinate (HTPA).</text>
</comment>
<dbReference type="RefSeq" id="WP_094607807.1">
    <property type="nucleotide sequence ID" value="NZ_CP155573.1"/>
</dbReference>
<keyword evidence="8 12" id="KW-0457">Lysine biosynthesis</keyword>
<feature type="active site" description="Proton donor/acceptor" evidence="12">
    <location>
        <position position="143"/>
    </location>
</feature>
<keyword evidence="10 12" id="KW-0704">Schiff base</keyword>
<comment type="subcellular location">
    <subcellularLocation>
        <location evidence="12">Cytoplasm</location>
    </subcellularLocation>
</comment>
<comment type="similarity">
    <text evidence="3 12 13">Belongs to the DapA family.</text>
</comment>
<dbReference type="Proteomes" id="UP000216752">
    <property type="component" value="Chromosome"/>
</dbReference>
<dbReference type="SUPFAM" id="SSF51569">
    <property type="entry name" value="Aldolase"/>
    <property type="match status" value="1"/>
</dbReference>
<dbReference type="InterPro" id="IPR002220">
    <property type="entry name" value="DapA-like"/>
</dbReference>
<evidence type="ECO:0000256" key="10">
    <source>
        <dbReference type="ARBA" id="ARBA00023270"/>
    </source>
</evidence>
<evidence type="ECO:0000256" key="7">
    <source>
        <dbReference type="ARBA" id="ARBA00022915"/>
    </source>
</evidence>
<dbReference type="HAMAP" id="MF_00418">
    <property type="entry name" value="DapA"/>
    <property type="match status" value="1"/>
</dbReference>
<dbReference type="NCBIfam" id="TIGR00674">
    <property type="entry name" value="dapA"/>
    <property type="match status" value="1"/>
</dbReference>
<dbReference type="InterPro" id="IPR020625">
    <property type="entry name" value="Schiff_base-form_aldolases_AS"/>
</dbReference>
<accession>A0ABZ3IUQ9</accession>
<gene>
    <name evidence="14" type="primary">dapA_5</name>
    <name evidence="12" type="synonym">dapA</name>
    <name evidence="14" type="ORF">SPSIL_056580</name>
</gene>
<dbReference type="PANTHER" id="PTHR12128">
    <property type="entry name" value="DIHYDRODIPICOLINATE SYNTHASE"/>
    <property type="match status" value="1"/>
</dbReference>
<dbReference type="PIRSF" id="PIRSF001365">
    <property type="entry name" value="DHDPS"/>
    <property type="match status" value="1"/>
</dbReference>
<organism evidence="14 15">
    <name type="scientific">Sporomusa silvacetica DSM 10669</name>
    <dbReference type="NCBI Taxonomy" id="1123289"/>
    <lineage>
        <taxon>Bacteria</taxon>
        <taxon>Bacillati</taxon>
        <taxon>Bacillota</taxon>
        <taxon>Negativicutes</taxon>
        <taxon>Selenomonadales</taxon>
        <taxon>Sporomusaceae</taxon>
        <taxon>Sporomusa</taxon>
    </lineage>
</organism>
<dbReference type="Pfam" id="PF00701">
    <property type="entry name" value="DHDPS"/>
    <property type="match status" value="1"/>
</dbReference>
<evidence type="ECO:0000256" key="13">
    <source>
        <dbReference type="PIRNR" id="PIRNR001365"/>
    </source>
</evidence>
<protein>
    <recommendedName>
        <fullName evidence="4 12">4-hydroxy-tetrahydrodipicolinate synthase</fullName>
        <shortName evidence="12">HTPA synthase</shortName>
        <ecNumber evidence="4 12">4.3.3.7</ecNumber>
    </recommendedName>
</protein>
<keyword evidence="6 12" id="KW-0028">Amino-acid biosynthesis</keyword>
<keyword evidence="5 12" id="KW-0963">Cytoplasm</keyword>
<evidence type="ECO:0000256" key="9">
    <source>
        <dbReference type="ARBA" id="ARBA00023239"/>
    </source>
</evidence>
<evidence type="ECO:0000313" key="15">
    <source>
        <dbReference type="Proteomes" id="UP000216752"/>
    </source>
</evidence>
<evidence type="ECO:0000256" key="11">
    <source>
        <dbReference type="ARBA" id="ARBA00047836"/>
    </source>
</evidence>
<evidence type="ECO:0000256" key="1">
    <source>
        <dbReference type="ARBA" id="ARBA00003294"/>
    </source>
</evidence>
<evidence type="ECO:0000256" key="6">
    <source>
        <dbReference type="ARBA" id="ARBA00022605"/>
    </source>
</evidence>
<feature type="binding site" evidence="12">
    <location>
        <position position="215"/>
    </location>
    <ligand>
        <name>pyruvate</name>
        <dbReference type="ChEBI" id="CHEBI:15361"/>
    </ligand>
</feature>
<comment type="caution">
    <text evidence="12">Lacks conserved residue(s) required for the propagation of feature annotation.</text>
</comment>
<evidence type="ECO:0000256" key="3">
    <source>
        <dbReference type="ARBA" id="ARBA00007592"/>
    </source>
</evidence>